<evidence type="ECO:0000256" key="1">
    <source>
        <dbReference type="SAM" id="Phobius"/>
    </source>
</evidence>
<evidence type="ECO:0000313" key="3">
    <source>
        <dbReference type="EMBL" id="PAK83748.1"/>
    </source>
</evidence>
<keyword evidence="1" id="KW-0812">Transmembrane</keyword>
<reference evidence="2 5" key="1">
    <citation type="journal article" date="2017" name="Biosci Microbiota Food Health">
        <title>Genomic characterization reconfirms the taxonomic status of Lactobacillus parakefiri.</title>
        <authorList>
            <person name="Tanizawa Y."/>
            <person name="Kobayashi H."/>
            <person name="Kaminuma E."/>
            <person name="Sakamoto M."/>
            <person name="Ohkuma M."/>
            <person name="Nakamura Y."/>
            <person name="Arita M."/>
            <person name="Tohno M."/>
        </authorList>
    </citation>
    <scope>NUCLEOTIDE SEQUENCE [LARGE SCALE GENOMIC DNA]</scope>
    <source>
        <strain evidence="2 5">JCM 8573</strain>
    </source>
</reference>
<evidence type="ECO:0000313" key="6">
    <source>
        <dbReference type="Proteomes" id="UP000216802"/>
    </source>
</evidence>
<feature type="transmembrane region" description="Helical" evidence="1">
    <location>
        <begin position="139"/>
        <end position="158"/>
    </location>
</feature>
<reference evidence="3 6" key="2">
    <citation type="submission" date="2017-04" db="EMBL/GenBank/DDBJ databases">
        <title>Kefir bacterial isolates.</title>
        <authorList>
            <person name="Kim Y."/>
            <person name="Blasche S."/>
            <person name="Patil K.R."/>
        </authorList>
    </citation>
    <scope>NUCLEOTIDE SEQUENCE [LARGE SCALE GENOMIC DNA]</scope>
    <source>
        <strain evidence="3 6">OG2</strain>
    </source>
</reference>
<reference evidence="4" key="4">
    <citation type="submission" date="2019-02" db="EMBL/GenBank/DDBJ databases">
        <authorList>
            <person name="Buron G."/>
            <person name="Chaylann A."/>
            <person name="Dolejs I."/>
            <person name="Forster J."/>
            <person name="Miks M.H."/>
        </authorList>
    </citation>
    <scope>NUCLEOTIDE SEQUENCE</scope>
    <source>
        <strain evidence="4">DSM 10551</strain>
    </source>
</reference>
<dbReference type="Proteomes" id="UP000214739">
    <property type="component" value="Unassembled WGS sequence"/>
</dbReference>
<dbReference type="Proteomes" id="UP000294668">
    <property type="component" value="Unassembled WGS sequence"/>
</dbReference>
<keyword evidence="1" id="KW-1133">Transmembrane helix</keyword>
<evidence type="ECO:0000313" key="7">
    <source>
        <dbReference type="Proteomes" id="UP000294668"/>
    </source>
</evidence>
<evidence type="ECO:0000313" key="2">
    <source>
        <dbReference type="EMBL" id="GAW73234.1"/>
    </source>
</evidence>
<proteinExistence type="predicted"/>
<dbReference type="Proteomes" id="UP000216802">
    <property type="component" value="Unassembled WGS sequence"/>
</dbReference>
<dbReference type="RefSeq" id="WP_057962796.1">
    <property type="nucleotide sequence ID" value="NZ_BAAAXO010000068.1"/>
</dbReference>
<feature type="transmembrane region" description="Helical" evidence="1">
    <location>
        <begin position="7"/>
        <end position="27"/>
    </location>
</feature>
<gene>
    <name evidence="3" type="ORF">B8W98_06095</name>
    <name evidence="4" type="ORF">C5L28_002579</name>
    <name evidence="2" type="ORF">LPKJCM_02376</name>
</gene>
<dbReference type="EMBL" id="NCXI01000036">
    <property type="protein sequence ID" value="PAK83748.1"/>
    <property type="molecule type" value="Genomic_DNA"/>
</dbReference>
<sequence length="177" mass="21039">MKTSKQLLRYCWALLGGFVALLLIYLYDGAVKLLDWYARGSFRMVFNLSPWDWYFLLETILVVPIVRMLMTSIYSQKSVEFETYKDKALRLHHADVQANHKHHDWSANGVRVNPWEFRYSQTQSYKGASDFGFSIFKNLVLNLIVIVSGPIWLIYALVRRTKHTKRDWDERRFDPRI</sequence>
<comment type="caution">
    <text evidence="3">The sequence shown here is derived from an EMBL/GenBank/DDBJ whole genome shotgun (WGS) entry which is preliminary data.</text>
</comment>
<name>A0A269YDZ2_9LACO</name>
<keyword evidence="1" id="KW-0472">Membrane</keyword>
<keyword evidence="7" id="KW-1185">Reference proteome</keyword>
<evidence type="ECO:0000313" key="4">
    <source>
        <dbReference type="EMBL" id="TDG95059.1"/>
    </source>
</evidence>
<dbReference type="EMBL" id="BDGB01000150">
    <property type="protein sequence ID" value="GAW73234.1"/>
    <property type="molecule type" value="Genomic_DNA"/>
</dbReference>
<accession>A0A269YDZ2</accession>
<protein>
    <submittedName>
        <fullName evidence="3">Uncharacterized protein</fullName>
    </submittedName>
</protein>
<dbReference type="AlphaFoldDB" id="A0A269YDZ2"/>
<dbReference type="EMBL" id="PUFL01000003">
    <property type="protein sequence ID" value="TDG95059.1"/>
    <property type="molecule type" value="Genomic_DNA"/>
</dbReference>
<dbReference type="OrthoDB" id="2315423at2"/>
<organism evidence="3 6">
    <name type="scientific">Lentilactobacillus parakefiri</name>
    <dbReference type="NCBI Taxonomy" id="152332"/>
    <lineage>
        <taxon>Bacteria</taxon>
        <taxon>Bacillati</taxon>
        <taxon>Bacillota</taxon>
        <taxon>Bacilli</taxon>
        <taxon>Lactobacillales</taxon>
        <taxon>Lactobacillaceae</taxon>
        <taxon>Lentilactobacillus</taxon>
    </lineage>
</organism>
<reference evidence="4 7" key="3">
    <citation type="journal article" date="2019" name="Appl. Microbiol. Biotechnol.">
        <title>Uncovering carbohydrate metabolism through a genotype-phenotype association study of 56 lactic acid bacteria genomes.</title>
        <authorList>
            <person name="Buron-Moles G."/>
            <person name="Chailyan A."/>
            <person name="Dolejs I."/>
            <person name="Forster J."/>
            <person name="Miks M.H."/>
        </authorList>
    </citation>
    <scope>NUCLEOTIDE SEQUENCE [LARGE SCALE GENOMIC DNA]</scope>
    <source>
        <strain evidence="4 7">DSM 10551</strain>
    </source>
</reference>
<evidence type="ECO:0000313" key="5">
    <source>
        <dbReference type="Proteomes" id="UP000214739"/>
    </source>
</evidence>